<feature type="domain" description="HAMP" evidence="10">
    <location>
        <begin position="73"/>
        <end position="125"/>
    </location>
</feature>
<evidence type="ECO:0000259" key="10">
    <source>
        <dbReference type="PROSITE" id="PS50885"/>
    </source>
</evidence>
<dbReference type="CDD" id="cd00082">
    <property type="entry name" value="HisKA"/>
    <property type="match status" value="1"/>
</dbReference>
<keyword evidence="7" id="KW-0902">Two-component regulatory system</keyword>
<evidence type="ECO:0000256" key="3">
    <source>
        <dbReference type="ARBA" id="ARBA00012438"/>
    </source>
</evidence>
<keyword evidence="8" id="KW-0812">Transmembrane</keyword>
<feature type="transmembrane region" description="Helical" evidence="8">
    <location>
        <begin position="12"/>
        <end position="36"/>
    </location>
</feature>
<sequence length="349" mass="39078">MKKARKRTRLLPMLIIQSIAVIISALASFTFMTWLVTDVFHVEDTYAAAGYEILGTLIVFIIVMVPINAVLYTKRNRELSTLSDNIKKVAEGDYSVRIQYKPSDSMAAIYEDFNKMCSELGSVQMLRNDFINSYSHEFRTPIASINGFASLLMERKFPEEEQREYLRIIAEESARLSRLATSSILLSKISTQQIITDAEDFDLSEQIRQCSIMLSPAWTEKRIEFSGTFGKCPVHASKELLQHVWINLLDNAVKYTPEGGEISVEVKNDEGNVIVIIADTGKGMDKETISHIFSPYFRGDSNHSSPGLGLGLAIVKRIIDLSNGTISVKSEEGTGTSFTITLPRNVNQK</sequence>
<dbReference type="InterPro" id="IPR004358">
    <property type="entry name" value="Sig_transdc_His_kin-like_C"/>
</dbReference>
<dbReference type="InterPro" id="IPR050736">
    <property type="entry name" value="Sensor_HK_Regulatory"/>
</dbReference>
<dbReference type="Proteomes" id="UP000810292">
    <property type="component" value="Unassembled WGS sequence"/>
</dbReference>
<dbReference type="SUPFAM" id="SSF47384">
    <property type="entry name" value="Homodimeric domain of signal transducing histidine kinase"/>
    <property type="match status" value="1"/>
</dbReference>
<dbReference type="CDD" id="cd06225">
    <property type="entry name" value="HAMP"/>
    <property type="match status" value="1"/>
</dbReference>
<dbReference type="SMART" id="SM00388">
    <property type="entry name" value="HisKA"/>
    <property type="match status" value="1"/>
</dbReference>
<dbReference type="Gene3D" id="3.30.565.10">
    <property type="entry name" value="Histidine kinase-like ATPase, C-terminal domain"/>
    <property type="match status" value="1"/>
</dbReference>
<dbReference type="Pfam" id="PF00512">
    <property type="entry name" value="HisKA"/>
    <property type="match status" value="1"/>
</dbReference>
<dbReference type="Gene3D" id="6.10.340.10">
    <property type="match status" value="1"/>
</dbReference>
<proteinExistence type="predicted"/>
<comment type="subcellular location">
    <subcellularLocation>
        <location evidence="2">Membrane</location>
    </subcellularLocation>
</comment>
<evidence type="ECO:0000313" key="11">
    <source>
        <dbReference type="EMBL" id="MBO8470002.1"/>
    </source>
</evidence>
<dbReference type="InterPro" id="IPR003594">
    <property type="entry name" value="HATPase_dom"/>
</dbReference>
<gene>
    <name evidence="11" type="ORF">IAA72_09500</name>
</gene>
<evidence type="ECO:0000256" key="2">
    <source>
        <dbReference type="ARBA" id="ARBA00004370"/>
    </source>
</evidence>
<reference evidence="11" key="2">
    <citation type="journal article" date="2021" name="PeerJ">
        <title>Extensive microbial diversity within the chicken gut microbiome revealed by metagenomics and culture.</title>
        <authorList>
            <person name="Gilroy R."/>
            <person name="Ravi A."/>
            <person name="Getino M."/>
            <person name="Pursley I."/>
            <person name="Horton D.L."/>
            <person name="Alikhan N.F."/>
            <person name="Baker D."/>
            <person name="Gharbi K."/>
            <person name="Hall N."/>
            <person name="Watson M."/>
            <person name="Adriaenssens E.M."/>
            <person name="Foster-Nyarko E."/>
            <person name="Jarju S."/>
            <person name="Secka A."/>
            <person name="Antonio M."/>
            <person name="Oren A."/>
            <person name="Chaudhuri R.R."/>
            <person name="La Ragione R."/>
            <person name="Hildebrand F."/>
            <person name="Pallen M.J."/>
        </authorList>
    </citation>
    <scope>NUCLEOTIDE SEQUENCE</scope>
    <source>
        <strain evidence="11">14700</strain>
    </source>
</reference>
<dbReference type="EC" id="2.7.13.3" evidence="3"/>
<comment type="caution">
    <text evidence="11">The sequence shown here is derived from an EMBL/GenBank/DDBJ whole genome shotgun (WGS) entry which is preliminary data.</text>
</comment>
<feature type="domain" description="Histidine kinase" evidence="9">
    <location>
        <begin position="133"/>
        <end position="346"/>
    </location>
</feature>
<dbReference type="InterPro" id="IPR036890">
    <property type="entry name" value="HATPase_C_sf"/>
</dbReference>
<keyword evidence="8" id="KW-0472">Membrane</keyword>
<evidence type="ECO:0000313" key="12">
    <source>
        <dbReference type="Proteomes" id="UP000810292"/>
    </source>
</evidence>
<dbReference type="PRINTS" id="PR00344">
    <property type="entry name" value="BCTRLSENSOR"/>
</dbReference>
<comment type="catalytic activity">
    <reaction evidence="1">
        <text>ATP + protein L-histidine = ADP + protein N-phospho-L-histidine.</text>
        <dbReference type="EC" id="2.7.13.3"/>
    </reaction>
</comment>
<dbReference type="InterPro" id="IPR003660">
    <property type="entry name" value="HAMP_dom"/>
</dbReference>
<dbReference type="PROSITE" id="PS50885">
    <property type="entry name" value="HAMP"/>
    <property type="match status" value="1"/>
</dbReference>
<dbReference type="PROSITE" id="PS50109">
    <property type="entry name" value="HIS_KIN"/>
    <property type="match status" value="1"/>
</dbReference>
<evidence type="ECO:0000256" key="4">
    <source>
        <dbReference type="ARBA" id="ARBA00022553"/>
    </source>
</evidence>
<evidence type="ECO:0000256" key="5">
    <source>
        <dbReference type="ARBA" id="ARBA00022679"/>
    </source>
</evidence>
<dbReference type="SUPFAM" id="SSF55874">
    <property type="entry name" value="ATPase domain of HSP90 chaperone/DNA topoisomerase II/histidine kinase"/>
    <property type="match status" value="1"/>
</dbReference>
<accession>A0A9D9ICC0</accession>
<dbReference type="GO" id="GO:0016020">
    <property type="term" value="C:membrane"/>
    <property type="evidence" value="ECO:0007669"/>
    <property type="project" value="UniProtKB-SubCell"/>
</dbReference>
<keyword evidence="8" id="KW-1133">Transmembrane helix</keyword>
<evidence type="ECO:0000256" key="7">
    <source>
        <dbReference type="ARBA" id="ARBA00023012"/>
    </source>
</evidence>
<keyword evidence="6 11" id="KW-0418">Kinase</keyword>
<dbReference type="InterPro" id="IPR036097">
    <property type="entry name" value="HisK_dim/P_sf"/>
</dbReference>
<keyword evidence="4" id="KW-0597">Phosphoprotein</keyword>
<organism evidence="11 12">
    <name type="scientific">Candidatus Ornithospirochaeta stercoravium</name>
    <dbReference type="NCBI Taxonomy" id="2840897"/>
    <lineage>
        <taxon>Bacteria</taxon>
        <taxon>Pseudomonadati</taxon>
        <taxon>Spirochaetota</taxon>
        <taxon>Spirochaetia</taxon>
        <taxon>Spirochaetales</taxon>
        <taxon>Spirochaetaceae</taxon>
        <taxon>Spirochaetaceae incertae sedis</taxon>
        <taxon>Candidatus Ornithospirochaeta</taxon>
    </lineage>
</organism>
<dbReference type="AlphaFoldDB" id="A0A9D9ICC0"/>
<evidence type="ECO:0000259" key="9">
    <source>
        <dbReference type="PROSITE" id="PS50109"/>
    </source>
</evidence>
<dbReference type="InterPro" id="IPR003661">
    <property type="entry name" value="HisK_dim/P_dom"/>
</dbReference>
<dbReference type="SMART" id="SM00387">
    <property type="entry name" value="HATPase_c"/>
    <property type="match status" value="1"/>
</dbReference>
<dbReference type="Gene3D" id="1.10.287.130">
    <property type="match status" value="1"/>
</dbReference>
<protein>
    <recommendedName>
        <fullName evidence="3">histidine kinase</fullName>
        <ecNumber evidence="3">2.7.13.3</ecNumber>
    </recommendedName>
</protein>
<evidence type="ECO:0000256" key="6">
    <source>
        <dbReference type="ARBA" id="ARBA00022777"/>
    </source>
</evidence>
<dbReference type="PANTHER" id="PTHR43711">
    <property type="entry name" value="TWO-COMPONENT HISTIDINE KINASE"/>
    <property type="match status" value="1"/>
</dbReference>
<evidence type="ECO:0000256" key="1">
    <source>
        <dbReference type="ARBA" id="ARBA00000085"/>
    </source>
</evidence>
<dbReference type="EMBL" id="JADIMF010000154">
    <property type="protein sequence ID" value="MBO8470002.1"/>
    <property type="molecule type" value="Genomic_DNA"/>
</dbReference>
<reference evidence="11" key="1">
    <citation type="submission" date="2020-10" db="EMBL/GenBank/DDBJ databases">
        <authorList>
            <person name="Gilroy R."/>
        </authorList>
    </citation>
    <scope>NUCLEOTIDE SEQUENCE</scope>
    <source>
        <strain evidence="11">14700</strain>
    </source>
</reference>
<dbReference type="GO" id="GO:0000155">
    <property type="term" value="F:phosphorelay sensor kinase activity"/>
    <property type="evidence" value="ECO:0007669"/>
    <property type="project" value="InterPro"/>
</dbReference>
<keyword evidence="5" id="KW-0808">Transferase</keyword>
<evidence type="ECO:0000256" key="8">
    <source>
        <dbReference type="SAM" id="Phobius"/>
    </source>
</evidence>
<dbReference type="PANTHER" id="PTHR43711:SF1">
    <property type="entry name" value="HISTIDINE KINASE 1"/>
    <property type="match status" value="1"/>
</dbReference>
<name>A0A9D9ICC0_9SPIO</name>
<feature type="transmembrane region" description="Helical" evidence="8">
    <location>
        <begin position="48"/>
        <end position="72"/>
    </location>
</feature>
<dbReference type="FunFam" id="3.30.565.10:FF:000006">
    <property type="entry name" value="Sensor histidine kinase WalK"/>
    <property type="match status" value="1"/>
</dbReference>
<dbReference type="InterPro" id="IPR005467">
    <property type="entry name" value="His_kinase_dom"/>
</dbReference>
<dbReference type="Pfam" id="PF02518">
    <property type="entry name" value="HATPase_c"/>
    <property type="match status" value="1"/>
</dbReference>
<dbReference type="CDD" id="cd00075">
    <property type="entry name" value="HATPase"/>
    <property type="match status" value="1"/>
</dbReference>